<evidence type="ECO:0000313" key="15">
    <source>
        <dbReference type="EMBL" id="CAG9787760.1"/>
    </source>
</evidence>
<dbReference type="GO" id="GO:0030148">
    <property type="term" value="P:sphingolipid biosynthetic process"/>
    <property type="evidence" value="ECO:0007669"/>
    <property type="project" value="InterPro"/>
</dbReference>
<evidence type="ECO:0000256" key="4">
    <source>
        <dbReference type="ARBA" id="ARBA00006484"/>
    </source>
</evidence>
<comment type="function">
    <text evidence="11">Catalyzes the reduction of 3'-oxosphinganine (3-ketodihydrosphingosine/KDS) to sphinganine (dihydrosphingosine/DHS), the second step of de novo sphingolipid biosynthesis.</text>
</comment>
<accession>A0A9N9R1Q4</accession>
<keyword evidence="16" id="KW-1185">Reference proteome</keyword>
<keyword evidence="14" id="KW-0812">Transmembrane</keyword>
<dbReference type="InterPro" id="IPR045022">
    <property type="entry name" value="KDSR-like"/>
</dbReference>
<keyword evidence="9" id="KW-0443">Lipid metabolism</keyword>
<protein>
    <recommendedName>
        <fullName evidence="10">3-dehydrosphinganine reductase</fullName>
        <ecNumber evidence="10">1.1.1.102</ecNumber>
    </recommendedName>
</protein>
<comment type="pathway">
    <text evidence="3">Sphingolipid metabolism.</text>
</comment>
<dbReference type="Proteomes" id="UP001153714">
    <property type="component" value="Chromosome 18"/>
</dbReference>
<evidence type="ECO:0000256" key="10">
    <source>
        <dbReference type="ARBA" id="ARBA00026112"/>
    </source>
</evidence>
<comment type="subcellular location">
    <subcellularLocation>
        <location evidence="1">Endoplasmic reticulum</location>
    </subcellularLocation>
</comment>
<evidence type="ECO:0000256" key="9">
    <source>
        <dbReference type="ARBA" id="ARBA00023098"/>
    </source>
</evidence>
<dbReference type="PANTHER" id="PTHR43550:SF3">
    <property type="entry name" value="3-KETODIHYDROSPHINGOSINE REDUCTASE"/>
    <property type="match status" value="1"/>
</dbReference>
<evidence type="ECO:0000256" key="3">
    <source>
        <dbReference type="ARBA" id="ARBA00004991"/>
    </source>
</evidence>
<evidence type="ECO:0000256" key="2">
    <source>
        <dbReference type="ARBA" id="ARBA00004760"/>
    </source>
</evidence>
<dbReference type="AlphaFoldDB" id="A0A9N9R1Q4"/>
<evidence type="ECO:0000256" key="11">
    <source>
        <dbReference type="ARBA" id="ARBA00044737"/>
    </source>
</evidence>
<comment type="catalytic activity">
    <reaction evidence="12">
        <text>sphinganine + NADP(+) = 3-oxosphinganine + NADPH + H(+)</text>
        <dbReference type="Rhea" id="RHEA:22640"/>
        <dbReference type="ChEBI" id="CHEBI:15378"/>
        <dbReference type="ChEBI" id="CHEBI:57783"/>
        <dbReference type="ChEBI" id="CHEBI:57817"/>
        <dbReference type="ChEBI" id="CHEBI:58299"/>
        <dbReference type="ChEBI" id="CHEBI:58349"/>
        <dbReference type="EC" id="1.1.1.102"/>
    </reaction>
    <physiologicalReaction direction="right-to-left" evidence="12">
        <dbReference type="Rhea" id="RHEA:22642"/>
    </physiologicalReaction>
</comment>
<dbReference type="GO" id="GO:0047560">
    <property type="term" value="F:3-dehydrosphinganine reductase activity"/>
    <property type="evidence" value="ECO:0007669"/>
    <property type="project" value="UniProtKB-EC"/>
</dbReference>
<keyword evidence="14" id="KW-0472">Membrane</keyword>
<keyword evidence="7" id="KW-0746">Sphingolipid metabolism</keyword>
<organism evidence="15 16">
    <name type="scientific">Diatraea saccharalis</name>
    <name type="common">sugarcane borer</name>
    <dbReference type="NCBI Taxonomy" id="40085"/>
    <lineage>
        <taxon>Eukaryota</taxon>
        <taxon>Metazoa</taxon>
        <taxon>Ecdysozoa</taxon>
        <taxon>Arthropoda</taxon>
        <taxon>Hexapoda</taxon>
        <taxon>Insecta</taxon>
        <taxon>Pterygota</taxon>
        <taxon>Neoptera</taxon>
        <taxon>Endopterygota</taxon>
        <taxon>Lepidoptera</taxon>
        <taxon>Glossata</taxon>
        <taxon>Ditrysia</taxon>
        <taxon>Pyraloidea</taxon>
        <taxon>Crambidae</taxon>
        <taxon>Crambinae</taxon>
        <taxon>Diatraea</taxon>
    </lineage>
</organism>
<reference evidence="15" key="2">
    <citation type="submission" date="2022-10" db="EMBL/GenBank/DDBJ databases">
        <authorList>
            <consortium name="ENA_rothamsted_submissions"/>
            <consortium name="culmorum"/>
            <person name="King R."/>
        </authorList>
    </citation>
    <scope>NUCLEOTIDE SEQUENCE</scope>
</reference>
<feature type="transmembrane region" description="Helical" evidence="14">
    <location>
        <begin position="6"/>
        <end position="24"/>
    </location>
</feature>
<evidence type="ECO:0000256" key="13">
    <source>
        <dbReference type="RuleBase" id="RU000363"/>
    </source>
</evidence>
<name>A0A9N9R1Q4_9NEOP</name>
<dbReference type="PRINTS" id="PR00081">
    <property type="entry name" value="GDHRDH"/>
</dbReference>
<dbReference type="EC" id="1.1.1.102" evidence="10"/>
<dbReference type="FunFam" id="3.40.50.720:FF:000165">
    <property type="entry name" value="3-ketodihydrosphingosine reductase"/>
    <property type="match status" value="1"/>
</dbReference>
<evidence type="ECO:0000256" key="14">
    <source>
        <dbReference type="SAM" id="Phobius"/>
    </source>
</evidence>
<evidence type="ECO:0000256" key="8">
    <source>
        <dbReference type="ARBA" id="ARBA00023002"/>
    </source>
</evidence>
<reference evidence="15" key="1">
    <citation type="submission" date="2021-12" db="EMBL/GenBank/DDBJ databases">
        <authorList>
            <person name="King R."/>
        </authorList>
    </citation>
    <scope>NUCLEOTIDE SEQUENCE</scope>
</reference>
<dbReference type="GO" id="GO:0005789">
    <property type="term" value="C:endoplasmic reticulum membrane"/>
    <property type="evidence" value="ECO:0007669"/>
    <property type="project" value="TreeGrafter"/>
</dbReference>
<keyword evidence="5" id="KW-0256">Endoplasmic reticulum</keyword>
<dbReference type="OrthoDB" id="37659at2759"/>
<dbReference type="EMBL" id="OU893349">
    <property type="protein sequence ID" value="CAG9787760.1"/>
    <property type="molecule type" value="Genomic_DNA"/>
</dbReference>
<evidence type="ECO:0000256" key="12">
    <source>
        <dbReference type="ARBA" id="ARBA00048930"/>
    </source>
</evidence>
<keyword evidence="6" id="KW-0521">NADP</keyword>
<comment type="similarity">
    <text evidence="4 13">Belongs to the short-chain dehydrogenases/reductases (SDR) family.</text>
</comment>
<dbReference type="Gene3D" id="3.40.50.720">
    <property type="entry name" value="NAD(P)-binding Rossmann-like Domain"/>
    <property type="match status" value="1"/>
</dbReference>
<dbReference type="InterPro" id="IPR036291">
    <property type="entry name" value="NAD(P)-bd_dom_sf"/>
</dbReference>
<dbReference type="Pfam" id="PF00106">
    <property type="entry name" value="adh_short"/>
    <property type="match status" value="1"/>
</dbReference>
<evidence type="ECO:0000256" key="7">
    <source>
        <dbReference type="ARBA" id="ARBA00022919"/>
    </source>
</evidence>
<dbReference type="InterPro" id="IPR002347">
    <property type="entry name" value="SDR_fam"/>
</dbReference>
<dbReference type="SUPFAM" id="SSF51735">
    <property type="entry name" value="NAD(P)-binding Rossmann-fold domains"/>
    <property type="match status" value="1"/>
</dbReference>
<sequence>MFHYIVSITIILIFLMALILYVSLDKKVVYKTLQNKHVVVTGGSSGIGKAAAIEAAKLGANVTIIGRDIAKLKIAVSEIIEHCMDKSEQKIQYAALDVTSKYETISQCLSKLESDVGPIFMLVNCAGTCVCGQFENMKEQDIKMMIDLNYFGTAYPTRYVLKPMKERDEGLIVFVSSEAAFIGIYGYSAYSAAKWALRGLAESLIMELVGTNVRLTLAFPPDTDTPGFEKEELTKPEETKLISGSGGLHSADVIGKKIIQDAMIGRTYSVFSFSGKLLSILNCGSIESTSQVLIQVFSMGLLRAIIVSIMLSFHKIVKNGLKKRKQLEKQKAH</sequence>
<dbReference type="GO" id="GO:0006666">
    <property type="term" value="P:3-keto-sphinganine metabolic process"/>
    <property type="evidence" value="ECO:0007669"/>
    <property type="project" value="InterPro"/>
</dbReference>
<feature type="transmembrane region" description="Helical" evidence="14">
    <location>
        <begin position="292"/>
        <end position="313"/>
    </location>
</feature>
<evidence type="ECO:0000313" key="16">
    <source>
        <dbReference type="Proteomes" id="UP001153714"/>
    </source>
</evidence>
<dbReference type="PANTHER" id="PTHR43550">
    <property type="entry name" value="3-KETODIHYDROSPHINGOSINE REDUCTASE"/>
    <property type="match status" value="1"/>
</dbReference>
<evidence type="ECO:0000256" key="1">
    <source>
        <dbReference type="ARBA" id="ARBA00004240"/>
    </source>
</evidence>
<proteinExistence type="inferred from homology"/>
<comment type="pathway">
    <text evidence="2">Lipid metabolism; sphingolipid metabolism.</text>
</comment>
<evidence type="ECO:0000256" key="6">
    <source>
        <dbReference type="ARBA" id="ARBA00022857"/>
    </source>
</evidence>
<keyword evidence="14" id="KW-1133">Transmembrane helix</keyword>
<evidence type="ECO:0000256" key="5">
    <source>
        <dbReference type="ARBA" id="ARBA00022824"/>
    </source>
</evidence>
<feature type="transmembrane region" description="Helical" evidence="14">
    <location>
        <begin position="171"/>
        <end position="190"/>
    </location>
</feature>
<keyword evidence="8" id="KW-0560">Oxidoreductase</keyword>
<dbReference type="PRINTS" id="PR00080">
    <property type="entry name" value="SDRFAMILY"/>
</dbReference>
<gene>
    <name evidence="15" type="ORF">DIATSA_LOCUS5622</name>
</gene>
<dbReference type="CDD" id="cd08939">
    <property type="entry name" value="KDSR-like_SDR_c"/>
    <property type="match status" value="1"/>
</dbReference>